<feature type="binding site" evidence="14">
    <location>
        <position position="211"/>
    </location>
    <ligand>
        <name>NAD(+)</name>
        <dbReference type="ChEBI" id="CHEBI:57540"/>
    </ligand>
</feature>
<evidence type="ECO:0000256" key="14">
    <source>
        <dbReference type="PIRSR" id="PIRSR000350-3"/>
    </source>
</evidence>
<evidence type="ECO:0000256" key="12">
    <source>
        <dbReference type="ARBA" id="ARBA00049187"/>
    </source>
</evidence>
<comment type="similarity">
    <text evidence="2 16">Belongs to the class-I pyridine nucleotide-disulfide oxidoreductase family.</text>
</comment>
<keyword evidence="11 16" id="KW-0676">Redox-active center</keyword>
<dbReference type="EC" id="1.8.1.4" evidence="3 16"/>
<feature type="domain" description="Pyridine nucleotide-disulphide oxidoreductase dimerisation" evidence="17">
    <location>
        <begin position="352"/>
        <end position="459"/>
    </location>
</feature>
<dbReference type="InterPro" id="IPR004099">
    <property type="entry name" value="Pyr_nucl-diS_OxRdtase_dimer"/>
</dbReference>
<dbReference type="SUPFAM" id="SSF55424">
    <property type="entry name" value="FAD/NAD-linked reductases, dimerisation (C-terminal) domain"/>
    <property type="match status" value="1"/>
</dbReference>
<dbReference type="InterPro" id="IPR001100">
    <property type="entry name" value="Pyr_nuc-diS_OxRdtase"/>
</dbReference>
<dbReference type="SUPFAM" id="SSF51905">
    <property type="entry name" value="FAD/NAD(P)-binding domain"/>
    <property type="match status" value="1"/>
</dbReference>
<dbReference type="GO" id="GO:0006103">
    <property type="term" value="P:2-oxoglutarate metabolic process"/>
    <property type="evidence" value="ECO:0007669"/>
    <property type="project" value="TreeGrafter"/>
</dbReference>
<keyword evidence="20" id="KW-1185">Reference proteome</keyword>
<accession>A0A317KYH6</accession>
<name>A0A317KYH6_9BACI</name>
<sequence length="471" mass="50547">MAKEYDLVLLGGGTGGYVTAARAARFGLKTAIVEKEKLGGTCLHKGCIPTKALLKSAEVFQQVKNAKQFGVEVKETQFHLNQAIERKNQIINTLHNGVKSLVQSAEIDVYQGYGRILGPSIFSPMAGSISVEYQDGRENDILVPKNVIIATGSAPNTLPGLEIDGEKVITSDHALTLNELPTSIMIVGAGVIGVEWASFFQDVGVEVTLIEAEEQILPHMDQDISSEMSKLLTKRGIQVLTNTAVDPNTLRKQDQVEVETTNGKKIKTDLMLVAVGRKANTQNIGLENTDIRTSSNGFIEVNKYFQTKESHIYAIGDVNGGKQLAHAATYEGNIAVEHIAGNYPSLLKETAIPSCVYGNIEIATIGLSESDAKLQGKTVKISKTSFQAIGKAHVNGDVSGFAKIILDKNNDDVLGVHLIGKNVTELIGQASLIQYFDGSGIETSEAVYPHPSLSEIIGEVALAAEGRKIHG</sequence>
<dbReference type="Gene3D" id="3.30.390.30">
    <property type="match status" value="1"/>
</dbReference>
<evidence type="ECO:0000259" key="18">
    <source>
        <dbReference type="Pfam" id="PF07992"/>
    </source>
</evidence>
<evidence type="ECO:0000313" key="20">
    <source>
        <dbReference type="Proteomes" id="UP000245624"/>
    </source>
</evidence>
<dbReference type="PRINTS" id="PR00411">
    <property type="entry name" value="PNDRDTASEI"/>
</dbReference>
<dbReference type="GO" id="GO:0004148">
    <property type="term" value="F:dihydrolipoyl dehydrogenase (NADH) activity"/>
    <property type="evidence" value="ECO:0007669"/>
    <property type="project" value="UniProtKB-EC"/>
</dbReference>
<reference evidence="19 20" key="1">
    <citation type="submission" date="2018-05" db="EMBL/GenBank/DDBJ databases">
        <title>Genomic analysis of Gracilibacillus dipsosauri DD1 reveals novel features of a salt-tolerant amylase.</title>
        <authorList>
            <person name="Deutch C.E."/>
            <person name="Yang S."/>
        </authorList>
    </citation>
    <scope>NUCLEOTIDE SEQUENCE [LARGE SCALE GENOMIC DNA]</scope>
    <source>
        <strain evidence="19 20">DD1</strain>
    </source>
</reference>
<dbReference type="PRINTS" id="PR00368">
    <property type="entry name" value="FADPNR"/>
</dbReference>
<feature type="disulfide bond" description="Redox-active" evidence="15">
    <location>
        <begin position="42"/>
        <end position="47"/>
    </location>
</feature>
<dbReference type="PANTHER" id="PTHR22912">
    <property type="entry name" value="DISULFIDE OXIDOREDUCTASE"/>
    <property type="match status" value="1"/>
</dbReference>
<dbReference type="Gene3D" id="3.50.50.60">
    <property type="entry name" value="FAD/NAD(P)-binding domain"/>
    <property type="match status" value="2"/>
</dbReference>
<evidence type="ECO:0000256" key="16">
    <source>
        <dbReference type="RuleBase" id="RU003692"/>
    </source>
</evidence>
<feature type="domain" description="FAD/NAD(P)-binding" evidence="18">
    <location>
        <begin position="5"/>
        <end position="332"/>
    </location>
</feature>
<evidence type="ECO:0000256" key="9">
    <source>
        <dbReference type="ARBA" id="ARBA00023027"/>
    </source>
</evidence>
<evidence type="ECO:0000256" key="3">
    <source>
        <dbReference type="ARBA" id="ARBA00012608"/>
    </source>
</evidence>
<dbReference type="PROSITE" id="PS00076">
    <property type="entry name" value="PYRIDINE_REDOX_1"/>
    <property type="match status" value="1"/>
</dbReference>
<dbReference type="InterPro" id="IPR012999">
    <property type="entry name" value="Pyr_OxRdtase_I_AS"/>
</dbReference>
<proteinExistence type="inferred from homology"/>
<feature type="binding site" evidence="14">
    <location>
        <position position="276"/>
    </location>
    <ligand>
        <name>NAD(+)</name>
        <dbReference type="ChEBI" id="CHEBI:57540"/>
    </ligand>
</feature>
<dbReference type="RefSeq" id="WP_109984211.1">
    <property type="nucleotide sequence ID" value="NZ_QGTD01000008.1"/>
</dbReference>
<comment type="miscellaneous">
    <text evidence="16">The active site is a redox-active disulfide bond.</text>
</comment>
<protein>
    <recommendedName>
        <fullName evidence="4 16">Dihydrolipoyl dehydrogenase</fullName>
        <ecNumber evidence="3 16">1.8.1.4</ecNumber>
    </recommendedName>
</protein>
<dbReference type="NCBIfam" id="TIGR01350">
    <property type="entry name" value="lipoamide_DH"/>
    <property type="match status" value="1"/>
</dbReference>
<evidence type="ECO:0000256" key="15">
    <source>
        <dbReference type="PIRSR" id="PIRSR000350-4"/>
    </source>
</evidence>
<comment type="subcellular location">
    <subcellularLocation>
        <location evidence="1">Cytoplasm</location>
    </subcellularLocation>
</comment>
<feature type="binding site" evidence="14">
    <location>
        <position position="51"/>
    </location>
    <ligand>
        <name>FAD</name>
        <dbReference type="ChEBI" id="CHEBI:57692"/>
    </ligand>
</feature>
<feature type="binding site" evidence="14">
    <location>
        <position position="317"/>
    </location>
    <ligand>
        <name>FAD</name>
        <dbReference type="ChEBI" id="CHEBI:57692"/>
    </ligand>
</feature>
<evidence type="ECO:0000256" key="13">
    <source>
        <dbReference type="PIRSR" id="PIRSR000350-2"/>
    </source>
</evidence>
<dbReference type="InterPro" id="IPR023753">
    <property type="entry name" value="FAD/NAD-binding_dom"/>
</dbReference>
<comment type="caution">
    <text evidence="19">The sequence shown here is derived from an EMBL/GenBank/DDBJ whole genome shotgun (WGS) entry which is preliminary data.</text>
</comment>
<dbReference type="OrthoDB" id="9800167at2"/>
<keyword evidence="14" id="KW-0547">Nucleotide-binding</keyword>
<gene>
    <name evidence="19" type="primary">lpdA</name>
    <name evidence="19" type="ORF">DLJ74_09030</name>
</gene>
<dbReference type="InterPro" id="IPR050151">
    <property type="entry name" value="Class-I_Pyr_Nuc-Dis_Oxidored"/>
</dbReference>
<evidence type="ECO:0000256" key="8">
    <source>
        <dbReference type="ARBA" id="ARBA00023002"/>
    </source>
</evidence>
<dbReference type="Pfam" id="PF07992">
    <property type="entry name" value="Pyr_redox_2"/>
    <property type="match status" value="1"/>
</dbReference>
<evidence type="ECO:0000256" key="6">
    <source>
        <dbReference type="ARBA" id="ARBA00022630"/>
    </source>
</evidence>
<evidence type="ECO:0000313" key="19">
    <source>
        <dbReference type="EMBL" id="PWU68571.1"/>
    </source>
</evidence>
<dbReference type="Pfam" id="PF02852">
    <property type="entry name" value="Pyr_redox_dim"/>
    <property type="match status" value="1"/>
</dbReference>
<evidence type="ECO:0000256" key="4">
    <source>
        <dbReference type="ARBA" id="ARBA00016961"/>
    </source>
</evidence>
<organism evidence="19 20">
    <name type="scientific">Gracilibacillus dipsosauri</name>
    <dbReference type="NCBI Taxonomy" id="178340"/>
    <lineage>
        <taxon>Bacteria</taxon>
        <taxon>Bacillati</taxon>
        <taxon>Bacillota</taxon>
        <taxon>Bacilli</taxon>
        <taxon>Bacillales</taxon>
        <taxon>Bacillaceae</taxon>
        <taxon>Gracilibacillus</taxon>
    </lineage>
</organism>
<dbReference type="PANTHER" id="PTHR22912:SF217">
    <property type="entry name" value="DIHYDROLIPOYL DEHYDROGENASE"/>
    <property type="match status" value="1"/>
</dbReference>
<dbReference type="InterPro" id="IPR016156">
    <property type="entry name" value="FAD/NAD-linked_Rdtase_dimer_sf"/>
</dbReference>
<evidence type="ECO:0000256" key="10">
    <source>
        <dbReference type="ARBA" id="ARBA00023157"/>
    </source>
</evidence>
<evidence type="ECO:0000256" key="11">
    <source>
        <dbReference type="ARBA" id="ARBA00023284"/>
    </source>
</evidence>
<keyword evidence="8 16" id="KW-0560">Oxidoreductase</keyword>
<evidence type="ECO:0000256" key="2">
    <source>
        <dbReference type="ARBA" id="ARBA00007532"/>
    </source>
</evidence>
<dbReference type="GO" id="GO:0005737">
    <property type="term" value="C:cytoplasm"/>
    <property type="evidence" value="ECO:0007669"/>
    <property type="project" value="UniProtKB-SubCell"/>
</dbReference>
<evidence type="ECO:0000256" key="1">
    <source>
        <dbReference type="ARBA" id="ARBA00004496"/>
    </source>
</evidence>
<dbReference type="InterPro" id="IPR036188">
    <property type="entry name" value="FAD/NAD-bd_sf"/>
</dbReference>
<dbReference type="InterPro" id="IPR006258">
    <property type="entry name" value="Lipoamide_DH"/>
</dbReference>
<dbReference type="FunFam" id="3.30.390.30:FF:000001">
    <property type="entry name" value="Dihydrolipoyl dehydrogenase"/>
    <property type="match status" value="1"/>
</dbReference>
<dbReference type="PIRSF" id="PIRSF000350">
    <property type="entry name" value="Mercury_reductase_MerA"/>
    <property type="match status" value="1"/>
</dbReference>
<keyword evidence="7 14" id="KW-0274">FAD</keyword>
<feature type="active site" description="Proton acceptor" evidence="13">
    <location>
        <position position="450"/>
    </location>
</feature>
<dbReference type="EMBL" id="QGTD01000008">
    <property type="protein sequence ID" value="PWU68571.1"/>
    <property type="molecule type" value="Genomic_DNA"/>
</dbReference>
<feature type="binding site" evidence="14">
    <location>
        <position position="114"/>
    </location>
    <ligand>
        <name>FAD</name>
        <dbReference type="ChEBI" id="CHEBI:57692"/>
    </ligand>
</feature>
<evidence type="ECO:0000256" key="5">
    <source>
        <dbReference type="ARBA" id="ARBA00022490"/>
    </source>
</evidence>
<evidence type="ECO:0000259" key="17">
    <source>
        <dbReference type="Pfam" id="PF02852"/>
    </source>
</evidence>
<dbReference type="Proteomes" id="UP000245624">
    <property type="component" value="Unassembled WGS sequence"/>
</dbReference>
<keyword evidence="10" id="KW-1015">Disulfide bond</keyword>
<feature type="binding site" evidence="14">
    <location>
        <begin position="188"/>
        <end position="195"/>
    </location>
    <ligand>
        <name>NAD(+)</name>
        <dbReference type="ChEBI" id="CHEBI:57540"/>
    </ligand>
</feature>
<keyword evidence="6 16" id="KW-0285">Flavoprotein</keyword>
<keyword evidence="5" id="KW-0963">Cytoplasm</keyword>
<evidence type="ECO:0000256" key="7">
    <source>
        <dbReference type="ARBA" id="ARBA00022827"/>
    </source>
</evidence>
<feature type="binding site" evidence="14">
    <location>
        <begin position="151"/>
        <end position="153"/>
    </location>
    <ligand>
        <name>FAD</name>
        <dbReference type="ChEBI" id="CHEBI:57692"/>
    </ligand>
</feature>
<comment type="catalytic activity">
    <reaction evidence="12 16">
        <text>N(6)-[(R)-dihydrolipoyl]-L-lysyl-[protein] + NAD(+) = N(6)-[(R)-lipoyl]-L-lysyl-[protein] + NADH + H(+)</text>
        <dbReference type="Rhea" id="RHEA:15045"/>
        <dbReference type="Rhea" id="RHEA-COMP:10474"/>
        <dbReference type="Rhea" id="RHEA-COMP:10475"/>
        <dbReference type="ChEBI" id="CHEBI:15378"/>
        <dbReference type="ChEBI" id="CHEBI:57540"/>
        <dbReference type="ChEBI" id="CHEBI:57945"/>
        <dbReference type="ChEBI" id="CHEBI:83099"/>
        <dbReference type="ChEBI" id="CHEBI:83100"/>
        <dbReference type="EC" id="1.8.1.4"/>
    </reaction>
</comment>
<dbReference type="AlphaFoldDB" id="A0A317KYH6"/>
<keyword evidence="9 14" id="KW-0520">NAD</keyword>
<dbReference type="GO" id="GO:0050660">
    <property type="term" value="F:flavin adenine dinucleotide binding"/>
    <property type="evidence" value="ECO:0007669"/>
    <property type="project" value="InterPro"/>
</dbReference>
<comment type="cofactor">
    <cofactor evidence="14 16">
        <name>FAD</name>
        <dbReference type="ChEBI" id="CHEBI:57692"/>
    </cofactor>
    <text evidence="14 16">Binds 1 FAD per subunit.</text>
</comment>